<dbReference type="Proteomes" id="UP001642360">
    <property type="component" value="Unassembled WGS sequence"/>
</dbReference>
<organism evidence="1 2">
    <name type="scientific">Ilex paraguariensis</name>
    <name type="common">yerba mate</name>
    <dbReference type="NCBI Taxonomy" id="185542"/>
    <lineage>
        <taxon>Eukaryota</taxon>
        <taxon>Viridiplantae</taxon>
        <taxon>Streptophyta</taxon>
        <taxon>Embryophyta</taxon>
        <taxon>Tracheophyta</taxon>
        <taxon>Spermatophyta</taxon>
        <taxon>Magnoliopsida</taxon>
        <taxon>eudicotyledons</taxon>
        <taxon>Gunneridae</taxon>
        <taxon>Pentapetalae</taxon>
        <taxon>asterids</taxon>
        <taxon>campanulids</taxon>
        <taxon>Aquifoliales</taxon>
        <taxon>Aquifoliaceae</taxon>
        <taxon>Ilex</taxon>
    </lineage>
</organism>
<name>A0ABC8UZV4_9AQUA</name>
<gene>
    <name evidence="1" type="ORF">ILEXP_LOCUS57116</name>
</gene>
<dbReference type="InterPro" id="IPR036691">
    <property type="entry name" value="Endo/exonu/phosph_ase_sf"/>
</dbReference>
<dbReference type="SUPFAM" id="SSF56219">
    <property type="entry name" value="DNase I-like"/>
    <property type="match status" value="1"/>
</dbReference>
<dbReference type="EMBL" id="CAUOFW020009614">
    <property type="protein sequence ID" value="CAK9186621.1"/>
    <property type="molecule type" value="Genomic_DNA"/>
</dbReference>
<reference evidence="1 2" key="1">
    <citation type="submission" date="2024-02" db="EMBL/GenBank/DDBJ databases">
        <authorList>
            <person name="Vignale AGUSTIN F."/>
            <person name="Sosa J E."/>
            <person name="Modenutti C."/>
        </authorList>
    </citation>
    <scope>NUCLEOTIDE SEQUENCE [LARGE SCALE GENOMIC DNA]</scope>
</reference>
<dbReference type="Gene3D" id="3.60.10.10">
    <property type="entry name" value="Endonuclease/exonuclease/phosphatase"/>
    <property type="match status" value="1"/>
</dbReference>
<sequence>MSSASVTFFKPMAIFFCTNGPIDSSSSSSSFAESYRRRWSNPLRRRRLDQPPEIVRHWVEAEANHSLPPQERVMVVSYNILGDRNAFKHRDLYQNVPSIYMTWGYRKRIICKELIGWNADIICLQNLKVFANFG</sequence>
<keyword evidence="2" id="KW-1185">Reference proteome</keyword>
<dbReference type="InterPro" id="IPR050410">
    <property type="entry name" value="CCR4/nocturin_mRNA_transcr"/>
</dbReference>
<evidence type="ECO:0000313" key="2">
    <source>
        <dbReference type="Proteomes" id="UP001642360"/>
    </source>
</evidence>
<comment type="caution">
    <text evidence="1">The sequence shown here is derived from an EMBL/GenBank/DDBJ whole genome shotgun (WGS) entry which is preliminary data.</text>
</comment>
<evidence type="ECO:0008006" key="3">
    <source>
        <dbReference type="Google" id="ProtNLM"/>
    </source>
</evidence>
<dbReference type="PANTHER" id="PTHR12121:SF82">
    <property type="entry name" value="CARBON CATABOLITE REPRESSOR PROTEIN 4 HOMOLOG 3"/>
    <property type="match status" value="1"/>
</dbReference>
<evidence type="ECO:0000313" key="1">
    <source>
        <dbReference type="EMBL" id="CAK9186621.1"/>
    </source>
</evidence>
<accession>A0ABC8UZV4</accession>
<protein>
    <recommendedName>
        <fullName evidence="3">Endonuclease/exonuclease/phosphatase domain-containing protein</fullName>
    </recommendedName>
</protein>
<proteinExistence type="predicted"/>
<dbReference type="AlphaFoldDB" id="A0ABC8UZV4"/>
<dbReference type="PANTHER" id="PTHR12121">
    <property type="entry name" value="CARBON CATABOLITE REPRESSOR PROTEIN 4"/>
    <property type="match status" value="1"/>
</dbReference>